<evidence type="ECO:0000313" key="9">
    <source>
        <dbReference type="Proteomes" id="UP001176059"/>
    </source>
</evidence>
<evidence type="ECO:0000256" key="2">
    <source>
        <dbReference type="ARBA" id="ARBA00022448"/>
    </source>
</evidence>
<keyword evidence="3 7" id="KW-0812">Transmembrane</keyword>
<protein>
    <submittedName>
        <fullName evidence="8">Major facilitator superfamily domain-containing protein</fullName>
    </submittedName>
</protein>
<feature type="transmembrane region" description="Helical" evidence="7">
    <location>
        <begin position="307"/>
        <end position="329"/>
    </location>
</feature>
<dbReference type="Gene3D" id="1.20.1250.20">
    <property type="entry name" value="MFS general substrate transporter like domains"/>
    <property type="match status" value="1"/>
</dbReference>
<keyword evidence="5 7" id="KW-0472">Membrane</keyword>
<feature type="transmembrane region" description="Helical" evidence="7">
    <location>
        <begin position="54"/>
        <end position="78"/>
    </location>
</feature>
<dbReference type="SUPFAM" id="SSF103473">
    <property type="entry name" value="MFS general substrate transporter"/>
    <property type="match status" value="1"/>
</dbReference>
<dbReference type="Pfam" id="PF07690">
    <property type="entry name" value="MFS_1"/>
    <property type="match status" value="1"/>
</dbReference>
<comment type="caution">
    <text evidence="8">The sequence shown here is derived from an EMBL/GenBank/DDBJ whole genome shotgun (WGS) entry which is preliminary data.</text>
</comment>
<name>A0AA38JGT8_9AGAR</name>
<feature type="transmembrane region" description="Helical" evidence="7">
    <location>
        <begin position="410"/>
        <end position="431"/>
    </location>
</feature>
<comment type="subcellular location">
    <subcellularLocation>
        <location evidence="1">Membrane</location>
        <topology evidence="1">Multi-pass membrane protein</topology>
    </subcellularLocation>
</comment>
<dbReference type="EMBL" id="JANVFO010000038">
    <property type="protein sequence ID" value="KAJ3729012.1"/>
    <property type="molecule type" value="Genomic_DNA"/>
</dbReference>
<keyword evidence="2" id="KW-0813">Transport</keyword>
<evidence type="ECO:0000256" key="1">
    <source>
        <dbReference type="ARBA" id="ARBA00004141"/>
    </source>
</evidence>
<reference evidence="8" key="2">
    <citation type="journal article" date="2023" name="Proc. Natl. Acad. Sci. U.S.A.">
        <title>A global phylogenomic analysis of the shiitake genus Lentinula.</title>
        <authorList>
            <person name="Sierra-Patev S."/>
            <person name="Min B."/>
            <person name="Naranjo-Ortiz M."/>
            <person name="Looney B."/>
            <person name="Konkel Z."/>
            <person name="Slot J.C."/>
            <person name="Sakamoto Y."/>
            <person name="Steenwyk J.L."/>
            <person name="Rokas A."/>
            <person name="Carro J."/>
            <person name="Camarero S."/>
            <person name="Ferreira P."/>
            <person name="Molpeceres G."/>
            <person name="Ruiz-Duenas F.J."/>
            <person name="Serrano A."/>
            <person name="Henrissat B."/>
            <person name="Drula E."/>
            <person name="Hughes K.W."/>
            <person name="Mata J.L."/>
            <person name="Ishikawa N.K."/>
            <person name="Vargas-Isla R."/>
            <person name="Ushijima S."/>
            <person name="Smith C.A."/>
            <person name="Donoghue J."/>
            <person name="Ahrendt S."/>
            <person name="Andreopoulos W."/>
            <person name="He G."/>
            <person name="LaButti K."/>
            <person name="Lipzen A."/>
            <person name="Ng V."/>
            <person name="Riley R."/>
            <person name="Sandor L."/>
            <person name="Barry K."/>
            <person name="Martinez A.T."/>
            <person name="Xiao Y."/>
            <person name="Gibbons J.G."/>
            <person name="Terashima K."/>
            <person name="Grigoriev I.V."/>
            <person name="Hibbett D."/>
        </authorList>
    </citation>
    <scope>NUCLEOTIDE SEQUENCE</scope>
    <source>
        <strain evidence="8">ET3784</strain>
    </source>
</reference>
<accession>A0AA38JGT8</accession>
<keyword evidence="9" id="KW-1185">Reference proteome</keyword>
<gene>
    <name evidence="8" type="ORF">DFJ43DRAFT_1225466</name>
</gene>
<evidence type="ECO:0000256" key="3">
    <source>
        <dbReference type="ARBA" id="ARBA00022692"/>
    </source>
</evidence>
<evidence type="ECO:0000256" key="6">
    <source>
        <dbReference type="ARBA" id="ARBA00037968"/>
    </source>
</evidence>
<dbReference type="InterPro" id="IPR011701">
    <property type="entry name" value="MFS"/>
</dbReference>
<comment type="similarity">
    <text evidence="6">Belongs to the major facilitator superfamily. Allantoate permease family.</text>
</comment>
<feature type="transmembrane region" description="Helical" evidence="7">
    <location>
        <begin position="20"/>
        <end position="42"/>
    </location>
</feature>
<sequence length="476" mass="52775">MSFASIMGITTDTHLVGQQYAWLTTCVMLQVYIAILIWEFPTNRLIQRLPIGKYLAFSISTWGAVLACSAACTNFTGLVIVRTLLGIFECVCQPAFVFLSTMWYTRDEQALVIGSFYSMNGFQQCVGGLIAYGIAHIQHAKLHNWQILFTLLGCITFVWGIFVAWWLPDSPMRARCFSPEDRILMAEQVRKNQTGLQNREFKMYQAVEALGDPIVWSVTLISFTNGLPTGSLGAFSNLIITAFGYSQLQTYLLAIAQGAIIMAALFSGAYLSKRYGQKLVLAFVYTLPNIAGTIVFLSVPTTSEMKIGLLIAFYCTQVFGAVAVLNLAVMSGNVAGRTKQVVASSLVFMYVHVFTLTVSPSPASEERGPIVQCCPALDKAKSTDSATWATGNAAGPQGEANDSPRYVKAFIAHIVIYGIQLAVIVFLRLHLMRRNQVKRRAQSLQETSEDLNVNLYDKRGFEDLTDKENPDFRYLY</sequence>
<dbReference type="GO" id="GO:0033229">
    <property type="term" value="F:cysteine transmembrane transporter activity"/>
    <property type="evidence" value="ECO:0007669"/>
    <property type="project" value="TreeGrafter"/>
</dbReference>
<dbReference type="Proteomes" id="UP001176059">
    <property type="component" value="Unassembled WGS sequence"/>
</dbReference>
<dbReference type="InterPro" id="IPR036259">
    <property type="entry name" value="MFS_trans_sf"/>
</dbReference>
<keyword evidence="4 7" id="KW-1133">Transmembrane helix</keyword>
<proteinExistence type="inferred from homology"/>
<evidence type="ECO:0000313" key="8">
    <source>
        <dbReference type="EMBL" id="KAJ3729012.1"/>
    </source>
</evidence>
<dbReference type="GO" id="GO:0016020">
    <property type="term" value="C:membrane"/>
    <property type="evidence" value="ECO:0007669"/>
    <property type="project" value="UniProtKB-SubCell"/>
</dbReference>
<evidence type="ECO:0000256" key="5">
    <source>
        <dbReference type="ARBA" id="ARBA00023136"/>
    </source>
</evidence>
<feature type="transmembrane region" description="Helical" evidence="7">
    <location>
        <begin position="147"/>
        <end position="167"/>
    </location>
</feature>
<dbReference type="FunFam" id="1.20.1250.20:FF:000064">
    <property type="entry name" value="MFS allantoate transporter"/>
    <property type="match status" value="1"/>
</dbReference>
<feature type="transmembrane region" description="Helical" evidence="7">
    <location>
        <begin position="116"/>
        <end position="135"/>
    </location>
</feature>
<feature type="transmembrane region" description="Helical" evidence="7">
    <location>
        <begin position="279"/>
        <end position="301"/>
    </location>
</feature>
<dbReference type="PANTHER" id="PTHR43791">
    <property type="entry name" value="PERMEASE-RELATED"/>
    <property type="match status" value="1"/>
</dbReference>
<feature type="transmembrane region" description="Helical" evidence="7">
    <location>
        <begin position="251"/>
        <end position="272"/>
    </location>
</feature>
<reference evidence="8" key="1">
    <citation type="submission" date="2022-08" db="EMBL/GenBank/DDBJ databases">
        <authorList>
            <consortium name="DOE Joint Genome Institute"/>
            <person name="Min B."/>
            <person name="Sierra-Patev S."/>
            <person name="Naranjo-Ortiz M."/>
            <person name="Looney B."/>
            <person name="Konkel Z."/>
            <person name="Slot J.C."/>
            <person name="Sakamoto Y."/>
            <person name="Steenwyk J.L."/>
            <person name="Rokas A."/>
            <person name="Carro J."/>
            <person name="Camarero S."/>
            <person name="Ferreira P."/>
            <person name="Molpeceres G."/>
            <person name="Ruiz-duenas F.J."/>
            <person name="Serrano A."/>
            <person name="Henrissat B."/>
            <person name="Drula E."/>
            <person name="Hughes K.W."/>
            <person name="Mata J.L."/>
            <person name="Ishikawa N.K."/>
            <person name="Vargas-Isla R."/>
            <person name="Ushijima S."/>
            <person name="Smith C.A."/>
            <person name="Ahrendt S."/>
            <person name="Andreopoulos W."/>
            <person name="He G."/>
            <person name="LaButti K."/>
            <person name="Lipzen A."/>
            <person name="Ng V."/>
            <person name="Riley R."/>
            <person name="Sandor L."/>
            <person name="Barry K."/>
            <person name="Martinez A.T."/>
            <person name="Xiao Y."/>
            <person name="Gibbons J.G."/>
            <person name="Terashima K."/>
            <person name="Hibbett D.S."/>
            <person name="Grigoriev I.V."/>
        </authorList>
    </citation>
    <scope>NUCLEOTIDE SEQUENCE</scope>
    <source>
        <strain evidence="8">ET3784</strain>
    </source>
</reference>
<dbReference type="PANTHER" id="PTHR43791:SF63">
    <property type="entry name" value="HIGH AFFINITY CYSTEINE TRANSPORTER"/>
    <property type="match status" value="1"/>
</dbReference>
<organism evidence="8 9">
    <name type="scientific">Lentinula guzmanii</name>
    <dbReference type="NCBI Taxonomy" id="2804957"/>
    <lineage>
        <taxon>Eukaryota</taxon>
        <taxon>Fungi</taxon>
        <taxon>Dikarya</taxon>
        <taxon>Basidiomycota</taxon>
        <taxon>Agaricomycotina</taxon>
        <taxon>Agaricomycetes</taxon>
        <taxon>Agaricomycetidae</taxon>
        <taxon>Agaricales</taxon>
        <taxon>Marasmiineae</taxon>
        <taxon>Omphalotaceae</taxon>
        <taxon>Lentinula</taxon>
    </lineage>
</organism>
<dbReference type="AlphaFoldDB" id="A0AA38JGT8"/>
<evidence type="ECO:0000256" key="4">
    <source>
        <dbReference type="ARBA" id="ARBA00022989"/>
    </source>
</evidence>
<feature type="transmembrane region" description="Helical" evidence="7">
    <location>
        <begin position="341"/>
        <end position="359"/>
    </location>
</feature>
<feature type="transmembrane region" description="Helical" evidence="7">
    <location>
        <begin position="84"/>
        <end position="104"/>
    </location>
</feature>
<evidence type="ECO:0000256" key="7">
    <source>
        <dbReference type="SAM" id="Phobius"/>
    </source>
</evidence>